<dbReference type="Gene3D" id="3.40.50.11660">
    <property type="entry name" value="Glycosyl transferase family 10, C-terminal domain"/>
    <property type="match status" value="1"/>
</dbReference>
<feature type="domain" description="Fucosyltransferase C-terminal" evidence="4">
    <location>
        <begin position="434"/>
        <end position="564"/>
    </location>
</feature>
<evidence type="ECO:0000313" key="5">
    <source>
        <dbReference type="EMBL" id="QHS80010.1"/>
    </source>
</evidence>
<dbReference type="InterPro" id="IPR001503">
    <property type="entry name" value="Glyco_trans_10"/>
</dbReference>
<name>A0A6C0AKP1_9ZZZZ</name>
<dbReference type="EMBL" id="MN740665">
    <property type="protein sequence ID" value="QHS80010.1"/>
    <property type="molecule type" value="Genomic_DNA"/>
</dbReference>
<evidence type="ECO:0000256" key="1">
    <source>
        <dbReference type="ARBA" id="ARBA00008919"/>
    </source>
</evidence>
<reference evidence="5" key="1">
    <citation type="journal article" date="2020" name="Nature">
        <title>Giant virus diversity and host interactions through global metagenomics.</title>
        <authorList>
            <person name="Schulz F."/>
            <person name="Roux S."/>
            <person name="Paez-Espino D."/>
            <person name="Jungbluth S."/>
            <person name="Walsh D.A."/>
            <person name="Denef V.J."/>
            <person name="McMahon K.D."/>
            <person name="Konstantinidis K.T."/>
            <person name="Eloe-Fadrosh E.A."/>
            <person name="Kyrpides N.C."/>
            <person name="Woyke T."/>
        </authorList>
    </citation>
    <scope>NUCLEOTIDE SEQUENCE</scope>
    <source>
        <strain evidence="5">GVMAG-S-1035375-24</strain>
    </source>
</reference>
<accession>A0A6C0AKP1</accession>
<dbReference type="GO" id="GO:0008417">
    <property type="term" value="F:fucosyltransferase activity"/>
    <property type="evidence" value="ECO:0007669"/>
    <property type="project" value="InterPro"/>
</dbReference>
<dbReference type="AlphaFoldDB" id="A0A6C0AKP1"/>
<evidence type="ECO:0000256" key="3">
    <source>
        <dbReference type="ARBA" id="ARBA00022679"/>
    </source>
</evidence>
<dbReference type="InterPro" id="IPR055270">
    <property type="entry name" value="Glyco_tran_10_C"/>
</dbReference>
<dbReference type="GO" id="GO:0016020">
    <property type="term" value="C:membrane"/>
    <property type="evidence" value="ECO:0007669"/>
    <property type="project" value="InterPro"/>
</dbReference>
<keyword evidence="2" id="KW-0328">Glycosyltransferase</keyword>
<protein>
    <recommendedName>
        <fullName evidence="4">Fucosyltransferase C-terminal domain-containing protein</fullName>
    </recommendedName>
</protein>
<sequence length="815" mass="92879">MKIAFWENQLTLRGTTVACYDYALGNKNILGNESIVIYDTTQPFNDATVLAKFQAEFKVFGVTHFSQVDQILLDEKCDMMYVIEGGDRTELVSKVCKTMNHCVFNCHRPHGDIYASIAPWVQGNNGKYPFVPHIMSLPDVSDNLRAELGIPESATVFGRHGGYEEFNIGYVKRIVYEVASAYPSIYFLFMNTRPFGSSLPNVIHLPPIVDLVRKVRFINTCDAMIHAREMGEVFSCSMGEFAIRNKPIFCTESGELGHRRLMGDRAFWYTESTLSNMLTRFDKTVESQKDWNTYRDYTPEKVMAIFKKVFIDPRPLRVFINGFWGGFVERTNGVHFGFFEHILTKALNRDVVIAESMNDADILLESHFSPSVFPSKRWIYSIFFSGEASLPLPEHSAQYSAILGVHSVSCPLYLPYDYCKPHAYQTNITTIPPKKICAVISSAGTGKRFRNDFIDELMKRGIHVDMGGSYKNNIGHTIPGSYDEEHILQFQSQYRVVLALENTEGDHYITEKVINPLRAGTIPVYYGSKRVTEYINPDRFVPIDPTNIDAAISEIQRLCEDDAYWLQMVNQPCFVKDMTNWIGKVVNDLRIELTTTNYSVELIGDLTREPERTNALRPIMDFYHVSPSVVCYGEGARNHRLFGIFDPRKKINAVSLAINHIALLEKYAVMNQYVVVFESDAIPVYPMDVIDSEIRKDIDTMRERKVDFAFIGFGCFGAITNDQKAPNKKISPTLWLPPVSEFSNGCSRCTEAYIASPGGIRSFLNWFRPRINHDVIDWSFNHYFRANPSAIGCWRSPELFRQGSMSGMYPSLVPQ</sequence>
<dbReference type="SUPFAM" id="SSF53756">
    <property type="entry name" value="UDP-Glycosyltransferase/glycogen phosphorylase"/>
    <property type="match status" value="1"/>
</dbReference>
<dbReference type="PANTHER" id="PTHR11929">
    <property type="entry name" value="ALPHA- 1,3 -FUCOSYLTRANSFERASE"/>
    <property type="match status" value="1"/>
</dbReference>
<comment type="similarity">
    <text evidence="1">Belongs to the glycosyltransferase 10 family.</text>
</comment>
<proteinExistence type="inferred from homology"/>
<dbReference type="Pfam" id="PF00852">
    <property type="entry name" value="Glyco_transf_10"/>
    <property type="match status" value="1"/>
</dbReference>
<dbReference type="InterPro" id="IPR038577">
    <property type="entry name" value="GT10-like_C_sf"/>
</dbReference>
<keyword evidence="3" id="KW-0808">Transferase</keyword>
<evidence type="ECO:0000259" key="4">
    <source>
        <dbReference type="Pfam" id="PF00852"/>
    </source>
</evidence>
<dbReference type="PANTHER" id="PTHR11929:SF194">
    <property type="entry name" value="ALPHA-(1,3)-FUCOSYLTRANSFERASE 10"/>
    <property type="match status" value="1"/>
</dbReference>
<evidence type="ECO:0000256" key="2">
    <source>
        <dbReference type="ARBA" id="ARBA00022676"/>
    </source>
</evidence>
<organism evidence="5">
    <name type="scientific">viral metagenome</name>
    <dbReference type="NCBI Taxonomy" id="1070528"/>
    <lineage>
        <taxon>unclassified sequences</taxon>
        <taxon>metagenomes</taxon>
        <taxon>organismal metagenomes</taxon>
    </lineage>
</organism>